<dbReference type="GO" id="GO:0000976">
    <property type="term" value="F:transcription cis-regulatory region binding"/>
    <property type="evidence" value="ECO:0007669"/>
    <property type="project" value="TreeGrafter"/>
</dbReference>
<protein>
    <submittedName>
        <fullName evidence="6">AcrR family transcriptional regulator</fullName>
    </submittedName>
</protein>
<dbReference type="SUPFAM" id="SSF46689">
    <property type="entry name" value="Homeodomain-like"/>
    <property type="match status" value="1"/>
</dbReference>
<dbReference type="PANTHER" id="PTHR30055:SF151">
    <property type="entry name" value="TRANSCRIPTIONAL REGULATORY PROTEIN"/>
    <property type="match status" value="1"/>
</dbReference>
<dbReference type="PROSITE" id="PS50977">
    <property type="entry name" value="HTH_TETR_2"/>
    <property type="match status" value="1"/>
</dbReference>
<evidence type="ECO:0000256" key="3">
    <source>
        <dbReference type="ARBA" id="ARBA00023163"/>
    </source>
</evidence>
<dbReference type="EMBL" id="JACIHU010000002">
    <property type="protein sequence ID" value="MBB4479202.1"/>
    <property type="molecule type" value="Genomic_DNA"/>
</dbReference>
<name>A0A7W6Y8V1_RHIET</name>
<dbReference type="Proteomes" id="UP000557344">
    <property type="component" value="Unassembled WGS sequence"/>
</dbReference>
<keyword evidence="1" id="KW-0805">Transcription regulation</keyword>
<accession>A0A7W6Y8V1</accession>
<dbReference type="EMBL" id="JACIID010000002">
    <property type="protein sequence ID" value="MBB4534604.1"/>
    <property type="molecule type" value="Genomic_DNA"/>
</dbReference>
<gene>
    <name evidence="6" type="ORF">GGE46_001770</name>
    <name evidence="7" type="ORF">GGE57_001340</name>
</gene>
<keyword evidence="2 4" id="KW-0238">DNA-binding</keyword>
<dbReference type="Proteomes" id="UP000523431">
    <property type="component" value="Unassembled WGS sequence"/>
</dbReference>
<evidence type="ECO:0000259" key="5">
    <source>
        <dbReference type="PROSITE" id="PS50977"/>
    </source>
</evidence>
<dbReference type="InterPro" id="IPR001647">
    <property type="entry name" value="HTH_TetR"/>
</dbReference>
<evidence type="ECO:0000313" key="7">
    <source>
        <dbReference type="EMBL" id="MBB4534604.1"/>
    </source>
</evidence>
<evidence type="ECO:0000313" key="9">
    <source>
        <dbReference type="Proteomes" id="UP000557344"/>
    </source>
</evidence>
<organism evidence="6 9">
    <name type="scientific">Rhizobium etli</name>
    <dbReference type="NCBI Taxonomy" id="29449"/>
    <lineage>
        <taxon>Bacteria</taxon>
        <taxon>Pseudomonadati</taxon>
        <taxon>Pseudomonadota</taxon>
        <taxon>Alphaproteobacteria</taxon>
        <taxon>Hyphomicrobiales</taxon>
        <taxon>Rhizobiaceae</taxon>
        <taxon>Rhizobium/Agrobacterium group</taxon>
        <taxon>Rhizobium</taxon>
    </lineage>
</organism>
<dbReference type="InterPro" id="IPR050109">
    <property type="entry name" value="HTH-type_TetR-like_transc_reg"/>
</dbReference>
<dbReference type="SUPFAM" id="SSF48498">
    <property type="entry name" value="Tetracyclin repressor-like, C-terminal domain"/>
    <property type="match status" value="1"/>
</dbReference>
<dbReference type="PANTHER" id="PTHR30055">
    <property type="entry name" value="HTH-TYPE TRANSCRIPTIONAL REGULATOR RUTR"/>
    <property type="match status" value="1"/>
</dbReference>
<dbReference type="Pfam" id="PF00440">
    <property type="entry name" value="TetR_N"/>
    <property type="match status" value="1"/>
</dbReference>
<evidence type="ECO:0000313" key="6">
    <source>
        <dbReference type="EMBL" id="MBB4479202.1"/>
    </source>
</evidence>
<dbReference type="InterPro" id="IPR041478">
    <property type="entry name" value="TetR_C_27"/>
</dbReference>
<evidence type="ECO:0000256" key="2">
    <source>
        <dbReference type="ARBA" id="ARBA00023125"/>
    </source>
</evidence>
<evidence type="ECO:0000256" key="1">
    <source>
        <dbReference type="ARBA" id="ARBA00023015"/>
    </source>
</evidence>
<dbReference type="InterPro" id="IPR036271">
    <property type="entry name" value="Tet_transcr_reg_TetR-rel_C_sf"/>
</dbReference>
<feature type="DNA-binding region" description="H-T-H motif" evidence="4">
    <location>
        <begin position="61"/>
        <end position="80"/>
    </location>
</feature>
<comment type="caution">
    <text evidence="6">The sequence shown here is derived from an EMBL/GenBank/DDBJ whole genome shotgun (WGS) entry which is preliminary data.</text>
</comment>
<dbReference type="GO" id="GO:0003700">
    <property type="term" value="F:DNA-binding transcription factor activity"/>
    <property type="evidence" value="ECO:0007669"/>
    <property type="project" value="TreeGrafter"/>
</dbReference>
<proteinExistence type="predicted"/>
<reference evidence="8 9" key="1">
    <citation type="submission" date="2020-08" db="EMBL/GenBank/DDBJ databases">
        <title>Genomic Encyclopedia of Type Strains, Phase IV (KMG-V): Genome sequencing to study the core and pangenomes of soil and plant-associated prokaryotes.</title>
        <authorList>
            <person name="Whitman W."/>
        </authorList>
    </citation>
    <scope>NUCLEOTIDE SEQUENCE [LARGE SCALE GENOMIC DNA]</scope>
    <source>
        <strain evidence="6 9">SEMIA 471</strain>
        <strain evidence="7 8">SEMIA 489</strain>
    </source>
</reference>
<evidence type="ECO:0000313" key="8">
    <source>
        <dbReference type="Proteomes" id="UP000523431"/>
    </source>
</evidence>
<dbReference type="Gene3D" id="1.10.357.10">
    <property type="entry name" value="Tetracycline Repressor, domain 2"/>
    <property type="match status" value="1"/>
</dbReference>
<sequence length="240" mass="26995">MKAMKIRRRRWNYRQPWLPSEFPEAAMIFADPIGSDLEQSRTRILEVAEKYFRRIGHHKTSLADIASELGMSRANIYRFFPSRTAINSSVCGLVVKELAEIALAIARTDAPASKKLVDLLTAIHRHSTRTLVEDRPIHDLLVAAMAGSWATLNAHNEQILTILKVLVREGLQTGEFKVEDADEAARGIITAFLPFFHPVLVEQRVQERESTPVCLHAQIRFIMKALGTSDRDTSPKAISA</sequence>
<dbReference type="AlphaFoldDB" id="A0A7W6Y8V1"/>
<keyword evidence="3" id="KW-0804">Transcription</keyword>
<dbReference type="InterPro" id="IPR009057">
    <property type="entry name" value="Homeodomain-like_sf"/>
</dbReference>
<feature type="domain" description="HTH tetR-type" evidence="5">
    <location>
        <begin position="38"/>
        <end position="98"/>
    </location>
</feature>
<evidence type="ECO:0000256" key="4">
    <source>
        <dbReference type="PROSITE-ProRule" id="PRU00335"/>
    </source>
</evidence>
<dbReference type="Pfam" id="PF17935">
    <property type="entry name" value="TetR_C_27"/>
    <property type="match status" value="1"/>
</dbReference>